<dbReference type="RefSeq" id="WP_240256888.1">
    <property type="nucleotide sequence ID" value="NZ_JAKTTI010000031.1"/>
</dbReference>
<evidence type="ECO:0000313" key="5">
    <source>
        <dbReference type="Proteomes" id="UP001431131"/>
    </source>
</evidence>
<comment type="caution">
    <text evidence="4">The sequence shown here is derived from an EMBL/GenBank/DDBJ whole genome shotgun (WGS) entry which is preliminary data.</text>
</comment>
<dbReference type="GO" id="GO:0006152">
    <property type="term" value="P:purine nucleoside catabolic process"/>
    <property type="evidence" value="ECO:0007669"/>
    <property type="project" value="TreeGrafter"/>
</dbReference>
<evidence type="ECO:0000259" key="3">
    <source>
        <dbReference type="Pfam" id="PF01156"/>
    </source>
</evidence>
<proteinExistence type="predicted"/>
<accession>A0AAW5E242</accession>
<evidence type="ECO:0000256" key="1">
    <source>
        <dbReference type="ARBA" id="ARBA00022801"/>
    </source>
</evidence>
<dbReference type="PANTHER" id="PTHR12304:SF4">
    <property type="entry name" value="URIDINE NUCLEOSIDASE"/>
    <property type="match status" value="1"/>
</dbReference>
<gene>
    <name evidence="4" type="ORF">MJG50_16680</name>
</gene>
<dbReference type="SUPFAM" id="SSF53590">
    <property type="entry name" value="Nucleoside hydrolase"/>
    <property type="match status" value="1"/>
</dbReference>
<feature type="domain" description="Inosine/uridine-preferring nucleoside hydrolase" evidence="3">
    <location>
        <begin position="4"/>
        <end position="285"/>
    </location>
</feature>
<keyword evidence="5" id="KW-1185">Reference proteome</keyword>
<dbReference type="Pfam" id="PF01156">
    <property type="entry name" value="IU_nuc_hydro"/>
    <property type="match status" value="1"/>
</dbReference>
<organism evidence="4 5">
    <name type="scientific">Fredinandcohnia quinoae</name>
    <dbReference type="NCBI Taxonomy" id="2918902"/>
    <lineage>
        <taxon>Bacteria</taxon>
        <taxon>Bacillati</taxon>
        <taxon>Bacillota</taxon>
        <taxon>Bacilli</taxon>
        <taxon>Bacillales</taxon>
        <taxon>Bacillaceae</taxon>
        <taxon>Fredinandcohnia</taxon>
    </lineage>
</organism>
<dbReference type="AlphaFoldDB" id="A0AAW5E242"/>
<dbReference type="GO" id="GO:0008477">
    <property type="term" value="F:purine nucleosidase activity"/>
    <property type="evidence" value="ECO:0007669"/>
    <property type="project" value="TreeGrafter"/>
</dbReference>
<dbReference type="InterPro" id="IPR036452">
    <property type="entry name" value="Ribo_hydro-like"/>
</dbReference>
<protein>
    <submittedName>
        <fullName evidence="4">Nucleoside hydrolase</fullName>
    </submittedName>
</protein>
<name>A0AAW5E242_9BACI</name>
<dbReference type="InterPro" id="IPR001910">
    <property type="entry name" value="Inosine/uridine_hydrolase_dom"/>
</dbReference>
<dbReference type="CDD" id="cd00455">
    <property type="entry name" value="nuc_hydro"/>
    <property type="match status" value="1"/>
</dbReference>
<keyword evidence="2" id="KW-0326">Glycosidase</keyword>
<reference evidence="4" key="1">
    <citation type="submission" date="2022-02" db="EMBL/GenBank/DDBJ databases">
        <title>Fredinandcohnia quinoae sp. nov. isolated from Chenopodium quinoa seeds.</title>
        <authorList>
            <person name="Saati-Santamaria Z."/>
            <person name="Flores-Felix J.D."/>
            <person name="Igual J.M."/>
            <person name="Velazquez E."/>
            <person name="Garcia-Fraile P."/>
            <person name="Martinez-Molina E."/>
        </authorList>
    </citation>
    <scope>NUCLEOTIDE SEQUENCE</scope>
    <source>
        <strain evidence="4">SECRCQ15</strain>
    </source>
</reference>
<evidence type="ECO:0000256" key="2">
    <source>
        <dbReference type="ARBA" id="ARBA00023295"/>
    </source>
</evidence>
<dbReference type="Proteomes" id="UP001431131">
    <property type="component" value="Unassembled WGS sequence"/>
</dbReference>
<evidence type="ECO:0000313" key="4">
    <source>
        <dbReference type="EMBL" id="MCH1626971.1"/>
    </source>
</evidence>
<dbReference type="InterPro" id="IPR023186">
    <property type="entry name" value="IUNH"/>
</dbReference>
<dbReference type="EMBL" id="JAKTTI010000031">
    <property type="protein sequence ID" value="MCH1626971.1"/>
    <property type="molecule type" value="Genomic_DNA"/>
</dbReference>
<dbReference type="GO" id="GO:0005829">
    <property type="term" value="C:cytosol"/>
    <property type="evidence" value="ECO:0007669"/>
    <property type="project" value="TreeGrafter"/>
</dbReference>
<sequence>MAKVLLFCDPGIDDSLAIMYGLLNPTIEIVGIVPGYGNVTQEQATDNVAFLLQLAGKKDIPIIAGAKGPLTGEFTPYYPEIHGQNGLGPIQPPDTIKGELLNFDEIFKLIERYENDLYIVDVGRSTSLAIAFILGGNIMRKVKAFYIMGGAFLVPGNVTSEAEANFHGDPIASNLVVEKAHNLSIFPLNVTNHAILTPQIVDYIIQFPNNPYHDLIKPIFNYYFNSYKKNVPGIQGTPLHDVIALSAIVNPSVVHYIRRRVTVDLFGKSRGRSVADFRPKPEKQQPDTLDRIAISLNYKIFMEDFMKVMTQGTTS</sequence>
<dbReference type="PANTHER" id="PTHR12304">
    <property type="entry name" value="INOSINE-URIDINE PREFERRING NUCLEOSIDE HYDROLASE"/>
    <property type="match status" value="1"/>
</dbReference>
<dbReference type="Gene3D" id="3.90.245.10">
    <property type="entry name" value="Ribonucleoside hydrolase-like"/>
    <property type="match status" value="1"/>
</dbReference>
<keyword evidence="1 4" id="KW-0378">Hydrolase</keyword>